<comment type="caution">
    <text evidence="12">Lacks conserved residue(s) required for the propagation of feature annotation.</text>
</comment>
<keyword evidence="10 12" id="KW-1015">Disulfide bond</keyword>
<feature type="disulfide bond" evidence="12">
    <location>
        <begin position="66"/>
        <end position="83"/>
    </location>
</feature>
<sequence length="96" mass="10524">MAKPVRWSVVDFQISCECGVSLTDFATYVTGPSPEIQESSIARVRRQSDSSPKSVFPPDPCHSAPCKNGASCWRTSNGTSFTCECQIDYTGMLCDY</sequence>
<dbReference type="CDD" id="cd00054">
    <property type="entry name" value="EGF_CA"/>
    <property type="match status" value="1"/>
</dbReference>
<evidence type="ECO:0000259" key="14">
    <source>
        <dbReference type="PROSITE" id="PS50026"/>
    </source>
</evidence>
<evidence type="ECO:0000256" key="5">
    <source>
        <dbReference type="ARBA" id="ARBA00022729"/>
    </source>
</evidence>
<evidence type="ECO:0000256" key="11">
    <source>
        <dbReference type="ARBA" id="ARBA00023180"/>
    </source>
</evidence>
<gene>
    <name evidence="15" type="ORF">OCBIM_22037278mg</name>
</gene>
<keyword evidence="11" id="KW-0325">Glycoprotein</keyword>
<evidence type="ECO:0000256" key="3">
    <source>
        <dbReference type="ARBA" id="ARBA00022536"/>
    </source>
</evidence>
<evidence type="ECO:0000313" key="15">
    <source>
        <dbReference type="EMBL" id="KOF73802.1"/>
    </source>
</evidence>
<dbReference type="SMART" id="SM00181">
    <property type="entry name" value="EGF"/>
    <property type="match status" value="1"/>
</dbReference>
<dbReference type="Pfam" id="PF00008">
    <property type="entry name" value="EGF"/>
    <property type="match status" value="1"/>
</dbReference>
<evidence type="ECO:0000256" key="7">
    <source>
        <dbReference type="ARBA" id="ARBA00022837"/>
    </source>
</evidence>
<keyword evidence="4" id="KW-0812">Transmembrane</keyword>
<evidence type="ECO:0000256" key="9">
    <source>
        <dbReference type="ARBA" id="ARBA00023136"/>
    </source>
</evidence>
<dbReference type="PROSITE" id="PS50026">
    <property type="entry name" value="EGF_3"/>
    <property type="match status" value="1"/>
</dbReference>
<dbReference type="GO" id="GO:0005886">
    <property type="term" value="C:plasma membrane"/>
    <property type="evidence" value="ECO:0007669"/>
    <property type="project" value="UniProtKB-SubCell"/>
</dbReference>
<evidence type="ECO:0000256" key="1">
    <source>
        <dbReference type="ARBA" id="ARBA00004251"/>
    </source>
</evidence>
<dbReference type="InterPro" id="IPR000742">
    <property type="entry name" value="EGF"/>
</dbReference>
<evidence type="ECO:0000256" key="10">
    <source>
        <dbReference type="ARBA" id="ARBA00023157"/>
    </source>
</evidence>
<dbReference type="PROSITE" id="PS00022">
    <property type="entry name" value="EGF_1"/>
    <property type="match status" value="1"/>
</dbReference>
<evidence type="ECO:0000256" key="6">
    <source>
        <dbReference type="ARBA" id="ARBA00022737"/>
    </source>
</evidence>
<keyword evidence="8" id="KW-1133">Transmembrane helix</keyword>
<organism evidence="15">
    <name type="scientific">Octopus bimaculoides</name>
    <name type="common">California two-spotted octopus</name>
    <dbReference type="NCBI Taxonomy" id="37653"/>
    <lineage>
        <taxon>Eukaryota</taxon>
        <taxon>Metazoa</taxon>
        <taxon>Spiralia</taxon>
        <taxon>Lophotrochozoa</taxon>
        <taxon>Mollusca</taxon>
        <taxon>Cephalopoda</taxon>
        <taxon>Coleoidea</taxon>
        <taxon>Octopodiformes</taxon>
        <taxon>Octopoda</taxon>
        <taxon>Incirrata</taxon>
        <taxon>Octopodidae</taxon>
        <taxon>Octopus</taxon>
    </lineage>
</organism>
<protein>
    <recommendedName>
        <fullName evidence="14">EGF-like domain-containing protein</fullName>
    </recommendedName>
</protein>
<keyword evidence="2" id="KW-1003">Cell membrane</keyword>
<proteinExistence type="predicted"/>
<accession>A0A0L8G9U1</accession>
<keyword evidence="9" id="KW-0472">Membrane</keyword>
<dbReference type="Gene3D" id="2.10.25.10">
    <property type="entry name" value="Laminin"/>
    <property type="match status" value="1"/>
</dbReference>
<comment type="subcellular location">
    <subcellularLocation>
        <location evidence="1">Cell membrane</location>
        <topology evidence="1">Single-pass type I membrane protein</topology>
    </subcellularLocation>
</comment>
<evidence type="ECO:0000256" key="4">
    <source>
        <dbReference type="ARBA" id="ARBA00022692"/>
    </source>
</evidence>
<feature type="region of interest" description="Disordered" evidence="13">
    <location>
        <begin position="38"/>
        <end position="58"/>
    </location>
</feature>
<dbReference type="GO" id="GO:0023052">
    <property type="term" value="P:signaling"/>
    <property type="evidence" value="ECO:0007669"/>
    <property type="project" value="UniProtKB-ARBA"/>
</dbReference>
<evidence type="ECO:0000256" key="12">
    <source>
        <dbReference type="PROSITE-ProRule" id="PRU00076"/>
    </source>
</evidence>
<dbReference type="EMBL" id="KQ422989">
    <property type="protein sequence ID" value="KOF73802.1"/>
    <property type="molecule type" value="Genomic_DNA"/>
</dbReference>
<reference evidence="15" key="1">
    <citation type="submission" date="2015-07" db="EMBL/GenBank/DDBJ databases">
        <title>MeaNS - Measles Nucleotide Surveillance Program.</title>
        <authorList>
            <person name="Tran T."/>
            <person name="Druce J."/>
        </authorList>
    </citation>
    <scope>NUCLEOTIDE SEQUENCE</scope>
    <source>
        <strain evidence="15">UCB-OBI-ISO-001</strain>
        <tissue evidence="15">Gonad</tissue>
    </source>
</reference>
<feature type="non-terminal residue" evidence="15">
    <location>
        <position position="96"/>
    </location>
</feature>
<evidence type="ECO:0000256" key="13">
    <source>
        <dbReference type="SAM" id="MobiDB-lite"/>
    </source>
</evidence>
<name>A0A0L8G9U1_OCTBM</name>
<dbReference type="GO" id="GO:0007154">
    <property type="term" value="P:cell communication"/>
    <property type="evidence" value="ECO:0007669"/>
    <property type="project" value="UniProtKB-ARBA"/>
</dbReference>
<dbReference type="AlphaFoldDB" id="A0A0L8G9U1"/>
<evidence type="ECO:0000256" key="2">
    <source>
        <dbReference type="ARBA" id="ARBA00022475"/>
    </source>
</evidence>
<feature type="disulfide bond" evidence="12">
    <location>
        <begin position="85"/>
        <end position="94"/>
    </location>
</feature>
<evidence type="ECO:0000256" key="8">
    <source>
        <dbReference type="ARBA" id="ARBA00022989"/>
    </source>
</evidence>
<keyword evidence="7" id="KW-0106">Calcium</keyword>
<keyword evidence="3 12" id="KW-0245">EGF-like domain</keyword>
<dbReference type="FunFam" id="2.10.25.10:FF:000391">
    <property type="entry name" value="Weary, isoform C"/>
    <property type="match status" value="1"/>
</dbReference>
<keyword evidence="5" id="KW-0732">Signal</keyword>
<keyword evidence="6" id="KW-0677">Repeat</keyword>
<feature type="domain" description="EGF-like" evidence="14">
    <location>
        <begin position="57"/>
        <end position="95"/>
    </location>
</feature>
<dbReference type="SUPFAM" id="SSF57196">
    <property type="entry name" value="EGF/Laminin"/>
    <property type="match status" value="1"/>
</dbReference>